<keyword evidence="4" id="KW-1185">Reference proteome</keyword>
<feature type="domain" description="AAA+ ATPase" evidence="2">
    <location>
        <begin position="44"/>
        <end position="222"/>
    </location>
</feature>
<protein>
    <submittedName>
        <fullName evidence="3">MoxR-like ATPase</fullName>
    </submittedName>
</protein>
<feature type="compositionally biased region" description="Basic and acidic residues" evidence="1">
    <location>
        <begin position="335"/>
        <end position="370"/>
    </location>
</feature>
<proteinExistence type="predicted"/>
<dbReference type="InterPro" id="IPR011704">
    <property type="entry name" value="ATPase_dyneun-rel_AAA"/>
</dbReference>
<evidence type="ECO:0000259" key="2">
    <source>
        <dbReference type="SMART" id="SM00382"/>
    </source>
</evidence>
<dbReference type="GO" id="GO:0005524">
    <property type="term" value="F:ATP binding"/>
    <property type="evidence" value="ECO:0007669"/>
    <property type="project" value="InterPro"/>
</dbReference>
<accession>A0A1M5LHU7</accession>
<dbReference type="Pfam" id="PF07728">
    <property type="entry name" value="AAA_5"/>
    <property type="match status" value="1"/>
</dbReference>
<reference evidence="3 4" key="1">
    <citation type="submission" date="2016-11" db="EMBL/GenBank/DDBJ databases">
        <authorList>
            <person name="Jaros S."/>
            <person name="Januszkiewicz K."/>
            <person name="Wedrychowicz H."/>
        </authorList>
    </citation>
    <scope>NUCLEOTIDE SEQUENCE [LARGE SCALE GENOMIC DNA]</scope>
    <source>
        <strain evidence="3 4">DSM 45408</strain>
    </source>
</reference>
<feature type="region of interest" description="Disordered" evidence="1">
    <location>
        <begin position="305"/>
        <end position="411"/>
    </location>
</feature>
<dbReference type="GO" id="GO:0016887">
    <property type="term" value="F:ATP hydrolysis activity"/>
    <property type="evidence" value="ECO:0007669"/>
    <property type="project" value="InterPro"/>
</dbReference>
<dbReference type="InterPro" id="IPR027417">
    <property type="entry name" value="P-loop_NTPase"/>
</dbReference>
<dbReference type="Gene3D" id="3.40.50.300">
    <property type="entry name" value="P-loop containing nucleotide triphosphate hydrolases"/>
    <property type="match status" value="1"/>
</dbReference>
<dbReference type="PANTHER" id="PTHR42759:SF1">
    <property type="entry name" value="MAGNESIUM-CHELATASE SUBUNIT CHLD"/>
    <property type="match status" value="1"/>
</dbReference>
<evidence type="ECO:0000256" key="1">
    <source>
        <dbReference type="SAM" id="MobiDB-lite"/>
    </source>
</evidence>
<evidence type="ECO:0000313" key="4">
    <source>
        <dbReference type="Proteomes" id="UP000184471"/>
    </source>
</evidence>
<dbReference type="InterPro" id="IPR050764">
    <property type="entry name" value="CbbQ/NirQ/NorQ/GpvN"/>
</dbReference>
<name>A0A1M5LHU7_9ACTN</name>
<dbReference type="CDD" id="cd00009">
    <property type="entry name" value="AAA"/>
    <property type="match status" value="1"/>
</dbReference>
<sequence>MQPVHPDPAPGVFADPDDVARAFAGQGYVTDRRLATTTFVMTRLAKPLLLEGPAGVGKTELAKTLAAATGRRLLRLQCYEGQDETKALYEWDYGKQLLYTQILRERTAQLLADADTLEAAVERVAGADSAFFNERFLAPRPLLEAVRSPEPVVLLVDEVDRADEALEAVLLEMLAEYQVSVPEIGTFVAQQPPYVVLTSNNTRDLSAALKRRCLHLFLEYPDADRELEILRSKRTGLAEATARRLVEIVRGLRGLDLRKAPSISETIDWARTLAVLGVSELTAEVLSDTVSVVAKYERDVQRSREALPRLVDPNAEVPASLGHSHSHGGHTHGGHTHDHDHPHPHDHEHPDDDGRRARAAKDRPGRHDRNYYGQQGSAEVPEPAPRRQVGTGQGARSFPAGSRGGARRRPV</sequence>
<dbReference type="EMBL" id="FQVX01000003">
    <property type="protein sequence ID" value="SHG64565.1"/>
    <property type="molecule type" value="Genomic_DNA"/>
</dbReference>
<gene>
    <name evidence="3" type="ORF">SAMN05444351_2806</name>
</gene>
<dbReference type="Proteomes" id="UP000184471">
    <property type="component" value="Unassembled WGS sequence"/>
</dbReference>
<dbReference type="SMART" id="SM00382">
    <property type="entry name" value="AAA"/>
    <property type="match status" value="1"/>
</dbReference>
<dbReference type="AlphaFoldDB" id="A0A1M5LHU7"/>
<dbReference type="PANTHER" id="PTHR42759">
    <property type="entry name" value="MOXR FAMILY PROTEIN"/>
    <property type="match status" value="1"/>
</dbReference>
<dbReference type="InterPro" id="IPR003593">
    <property type="entry name" value="AAA+_ATPase"/>
</dbReference>
<dbReference type="SUPFAM" id="SSF52540">
    <property type="entry name" value="P-loop containing nucleoside triphosphate hydrolases"/>
    <property type="match status" value="1"/>
</dbReference>
<evidence type="ECO:0000313" key="3">
    <source>
        <dbReference type="EMBL" id="SHG64565.1"/>
    </source>
</evidence>
<organism evidence="3 4">
    <name type="scientific">Geodermatophilus nigrescens</name>
    <dbReference type="NCBI Taxonomy" id="1070870"/>
    <lineage>
        <taxon>Bacteria</taxon>
        <taxon>Bacillati</taxon>
        <taxon>Actinomycetota</taxon>
        <taxon>Actinomycetes</taxon>
        <taxon>Geodermatophilales</taxon>
        <taxon>Geodermatophilaceae</taxon>
        <taxon>Geodermatophilus</taxon>
    </lineage>
</organism>
<feature type="compositionally biased region" description="Basic residues" evidence="1">
    <location>
        <begin position="324"/>
        <end position="334"/>
    </location>
</feature>
<dbReference type="STRING" id="1070870.SAMN05444351_2806"/>